<protein>
    <recommendedName>
        <fullName evidence="3">Aberrant root formation protein 4</fullName>
    </recommendedName>
</protein>
<reference evidence="1 2" key="1">
    <citation type="submission" date="2020-04" db="EMBL/GenBank/DDBJ databases">
        <title>Plant Genome Project.</title>
        <authorList>
            <person name="Zhang R.-G."/>
        </authorList>
    </citation>
    <scope>NUCLEOTIDE SEQUENCE [LARGE SCALE GENOMIC DNA]</scope>
    <source>
        <strain evidence="1">YNK0</strain>
        <tissue evidence="1">Leaf</tissue>
    </source>
</reference>
<dbReference type="GO" id="GO:0005737">
    <property type="term" value="C:cytoplasm"/>
    <property type="evidence" value="ECO:0007669"/>
    <property type="project" value="TreeGrafter"/>
</dbReference>
<dbReference type="InterPro" id="IPR019516">
    <property type="entry name" value="Glomulin/ALF4"/>
</dbReference>
<comment type="caution">
    <text evidence="1">The sequence shown here is derived from an EMBL/GenBank/DDBJ whole genome shotgun (WGS) entry which is preliminary data.</text>
</comment>
<dbReference type="InterPro" id="IPR013877">
    <property type="entry name" value="YAP-bd/ALF4/Glomulin"/>
</dbReference>
<dbReference type="GO" id="GO:0055105">
    <property type="term" value="F:ubiquitin-protein transferase inhibitor activity"/>
    <property type="evidence" value="ECO:0007669"/>
    <property type="project" value="TreeGrafter"/>
</dbReference>
<evidence type="ECO:0000313" key="2">
    <source>
        <dbReference type="Proteomes" id="UP000655225"/>
    </source>
</evidence>
<dbReference type="Proteomes" id="UP000655225">
    <property type="component" value="Unassembled WGS sequence"/>
</dbReference>
<keyword evidence="2" id="KW-1185">Reference proteome</keyword>
<accession>A0A835D794</accession>
<evidence type="ECO:0008006" key="3">
    <source>
        <dbReference type="Google" id="ProtNLM"/>
    </source>
</evidence>
<dbReference type="AlphaFoldDB" id="A0A835D794"/>
<organism evidence="1 2">
    <name type="scientific">Tetracentron sinense</name>
    <name type="common">Spur-leaf</name>
    <dbReference type="NCBI Taxonomy" id="13715"/>
    <lineage>
        <taxon>Eukaryota</taxon>
        <taxon>Viridiplantae</taxon>
        <taxon>Streptophyta</taxon>
        <taxon>Embryophyta</taxon>
        <taxon>Tracheophyta</taxon>
        <taxon>Spermatophyta</taxon>
        <taxon>Magnoliopsida</taxon>
        <taxon>Trochodendrales</taxon>
        <taxon>Trochodendraceae</taxon>
        <taxon>Tetracentron</taxon>
    </lineage>
</organism>
<gene>
    <name evidence="1" type="ORF">HHK36_021329</name>
</gene>
<dbReference type="EMBL" id="JABCRI010000015">
    <property type="protein sequence ID" value="KAF8393088.1"/>
    <property type="molecule type" value="Genomic_DNA"/>
</dbReference>
<dbReference type="PANTHER" id="PTHR15430">
    <property type="entry name" value="GLOMULIN"/>
    <property type="match status" value="1"/>
</dbReference>
<evidence type="ECO:0000313" key="1">
    <source>
        <dbReference type="EMBL" id="KAF8393088.1"/>
    </source>
</evidence>
<sequence>MSVEIPDSSIRLREVQIHESSDHPLVLRLHETLTTCSKSIETGDFRQSERAVAELVDFLDSVYNATVSDHDDEVSMGNSVEVLEEIHRFLCSPLSGQMVVDALSFELPKAVAKFAGVSDKCLEIAESIIDHLISTCSARDMLSILCEVWSLYVLAEDEYNTVTSLTVLFVLALDSPNQMFNALAYFSPLLGGLSKVFLCIQRRHFEQIKVAVPVILNVLKAVSSESDDGDKGSVTDLIGRAINIATSIQSVIQKLEGNKNEELCALLGLFVLQIMVDTTALVSSNMTDEVLGCVPLVLQLSEFLPFCGLSYLGLITGCVVDSIIDIILGDDNDDYMSCFSFAKHGASLAVIWGHISDEVAEAAKEDLAVVMDKIRSSQTKRWQAVGMLKYILCSIDQPWELKKHAIDFLLSIMDENFSQKYNDENTDCSVYMPSLFAALQAIEKVIIYASDRVLRKNAFAALKKVLAEIPTYQRFDILKALITDTDFPSMIAILIDLLKEEMYMENRQKVTPRDGENLQVKIKAYPSSPFWSSNVLEVVELILKPPKGGPPCLPEHSDAVLSALNLYRFVLITESTGKTNYTGVLSENTLRKAYTEWLLPLRMLVTGIAAENEKDYDQFAVETVCSLNPVELVLYRCIELVEEKLKQFT</sequence>
<dbReference type="OMA" id="YPWVIKS"/>
<dbReference type="Pfam" id="PF08568">
    <property type="entry name" value="Kinetochor_Ybp2"/>
    <property type="match status" value="2"/>
</dbReference>
<proteinExistence type="predicted"/>
<dbReference type="PANTHER" id="PTHR15430:SF1">
    <property type="entry name" value="GLOMULIN"/>
    <property type="match status" value="1"/>
</dbReference>
<name>A0A835D794_TETSI</name>
<dbReference type="OrthoDB" id="619536at2759"/>